<dbReference type="GO" id="GO:0007166">
    <property type="term" value="P:cell surface receptor signaling pathway"/>
    <property type="evidence" value="ECO:0007669"/>
    <property type="project" value="InterPro"/>
</dbReference>
<keyword evidence="1" id="KW-0547">Nucleotide-binding</keyword>
<dbReference type="Gene3D" id="1.10.510.10">
    <property type="entry name" value="Transferase(Phosphotransferase) domain 1"/>
    <property type="match status" value="1"/>
</dbReference>
<evidence type="ECO:0000256" key="1">
    <source>
        <dbReference type="ARBA" id="ARBA00022741"/>
    </source>
</evidence>
<dbReference type="PROSITE" id="PS50011">
    <property type="entry name" value="PROTEIN_KINASE_DOM"/>
    <property type="match status" value="1"/>
</dbReference>
<dbReference type="GO" id="GO:0005524">
    <property type="term" value="F:ATP binding"/>
    <property type="evidence" value="ECO:0007669"/>
    <property type="project" value="UniProtKB-KW"/>
</dbReference>
<dbReference type="SUPFAM" id="SSF56112">
    <property type="entry name" value="Protein kinase-like (PK-like)"/>
    <property type="match status" value="1"/>
</dbReference>
<dbReference type="InterPro" id="IPR045274">
    <property type="entry name" value="WAK-like"/>
</dbReference>
<evidence type="ECO:0000256" key="2">
    <source>
        <dbReference type="ARBA" id="ARBA00022840"/>
    </source>
</evidence>
<dbReference type="GO" id="GO:0004674">
    <property type="term" value="F:protein serine/threonine kinase activity"/>
    <property type="evidence" value="ECO:0007669"/>
    <property type="project" value="TreeGrafter"/>
</dbReference>
<dbReference type="GO" id="GO:0005886">
    <property type="term" value="C:plasma membrane"/>
    <property type="evidence" value="ECO:0007669"/>
    <property type="project" value="TreeGrafter"/>
</dbReference>
<dbReference type="PANTHER" id="PTHR27005:SF511">
    <property type="entry name" value="WALL-ASSOCIATED RECEPTOR KINASE 1-RELATED"/>
    <property type="match status" value="1"/>
</dbReference>
<dbReference type="OrthoDB" id="996858at2759"/>
<dbReference type="Proteomes" id="UP000593573">
    <property type="component" value="Unassembled WGS sequence"/>
</dbReference>
<comment type="caution">
    <text evidence="4">The sequence shown here is derived from an EMBL/GenBank/DDBJ whole genome shotgun (WGS) entry which is preliminary data.</text>
</comment>
<reference evidence="4 5" key="1">
    <citation type="journal article" date="2019" name="Genome Biol. Evol.">
        <title>Insights into the evolution of the New World diploid cottons (Gossypium, subgenus Houzingenia) based on genome sequencing.</title>
        <authorList>
            <person name="Grover C.E."/>
            <person name="Arick M.A. 2nd"/>
            <person name="Thrash A."/>
            <person name="Conover J.L."/>
            <person name="Sanders W.S."/>
            <person name="Peterson D.G."/>
            <person name="Frelichowski J.E."/>
            <person name="Scheffler J.A."/>
            <person name="Scheffler B.E."/>
            <person name="Wendel J.F."/>
        </authorList>
    </citation>
    <scope>NUCLEOTIDE SEQUENCE [LARGE SCALE GENOMIC DNA]</scope>
    <source>
        <strain evidence="4">57</strain>
        <tissue evidence="4">Leaf</tissue>
    </source>
</reference>
<organism evidence="4 5">
    <name type="scientific">Gossypium klotzschianum</name>
    <dbReference type="NCBI Taxonomy" id="34286"/>
    <lineage>
        <taxon>Eukaryota</taxon>
        <taxon>Viridiplantae</taxon>
        <taxon>Streptophyta</taxon>
        <taxon>Embryophyta</taxon>
        <taxon>Tracheophyta</taxon>
        <taxon>Spermatophyta</taxon>
        <taxon>Magnoliopsida</taxon>
        <taxon>eudicotyledons</taxon>
        <taxon>Gunneridae</taxon>
        <taxon>Pentapetalae</taxon>
        <taxon>rosids</taxon>
        <taxon>malvids</taxon>
        <taxon>Malvales</taxon>
        <taxon>Malvaceae</taxon>
        <taxon>Malvoideae</taxon>
        <taxon>Gossypium</taxon>
    </lineage>
</organism>
<evidence type="ECO:0000313" key="4">
    <source>
        <dbReference type="EMBL" id="MBA0647930.1"/>
    </source>
</evidence>
<protein>
    <recommendedName>
        <fullName evidence="3">Protein kinase domain-containing protein</fullName>
    </recommendedName>
</protein>
<dbReference type="PANTHER" id="PTHR27005">
    <property type="entry name" value="WALL-ASSOCIATED RECEPTOR KINASE-LIKE 21"/>
    <property type="match status" value="1"/>
</dbReference>
<keyword evidence="2" id="KW-0067">ATP-binding</keyword>
<dbReference type="InterPro" id="IPR011009">
    <property type="entry name" value="Kinase-like_dom_sf"/>
</dbReference>
<sequence length="121" mass="13503">GFKGDDWKNGTGCNRPIHKRSHVNIALGYDEKVKVFAAEELEKATNSYHESRILGQEDNSFLPWEARLRITIEIAEALSYLHSAASVSIIHRDIKLSNIPLDDNYTEKVSDFGASGLVSSK</sequence>
<evidence type="ECO:0000259" key="3">
    <source>
        <dbReference type="PROSITE" id="PS50011"/>
    </source>
</evidence>
<gene>
    <name evidence="4" type="ORF">Goklo_015734</name>
</gene>
<dbReference type="AlphaFoldDB" id="A0A7J8UC03"/>
<keyword evidence="5" id="KW-1185">Reference proteome</keyword>
<dbReference type="EMBL" id="JABFAB010000005">
    <property type="protein sequence ID" value="MBA0647930.1"/>
    <property type="molecule type" value="Genomic_DNA"/>
</dbReference>
<feature type="domain" description="Protein kinase" evidence="3">
    <location>
        <begin position="1"/>
        <end position="121"/>
    </location>
</feature>
<name>A0A7J8UC03_9ROSI</name>
<feature type="non-terminal residue" evidence="4">
    <location>
        <position position="121"/>
    </location>
</feature>
<evidence type="ECO:0000313" key="5">
    <source>
        <dbReference type="Proteomes" id="UP000593573"/>
    </source>
</evidence>
<dbReference type="InterPro" id="IPR000719">
    <property type="entry name" value="Prot_kinase_dom"/>
</dbReference>
<dbReference type="Pfam" id="PF00069">
    <property type="entry name" value="Pkinase"/>
    <property type="match status" value="1"/>
</dbReference>
<proteinExistence type="predicted"/>
<accession>A0A7J8UC03</accession>